<keyword evidence="3 6" id="KW-0812">Transmembrane</keyword>
<keyword evidence="5 6" id="KW-0472">Membrane</keyword>
<reference evidence="8" key="1">
    <citation type="journal article" date="2008" name="J. Bacteriol.">
        <title>Genome sequence of the fish pathogen Renibacterium salmoninarum suggests reductive evolution away from an environmental Arthrobacter ancestor.</title>
        <authorList>
            <person name="Wiens G.D."/>
            <person name="Rockey D.D."/>
            <person name="Wu Z."/>
            <person name="Chang J."/>
            <person name="Levy R."/>
            <person name="Crane S."/>
            <person name="Chen D.S."/>
            <person name="Capri G.R."/>
            <person name="Burnett J.R."/>
            <person name="Sudheesh P.S."/>
            <person name="Schipma M.J."/>
            <person name="Burd H."/>
            <person name="Bhattacharyya A."/>
            <person name="Rhodes L.D."/>
            <person name="Kaul R."/>
            <person name="Strom M.S."/>
        </authorList>
    </citation>
    <scope>NUCLEOTIDE SEQUENCE [LARGE SCALE GENOMIC DNA]</scope>
    <source>
        <strain evidence="8">ATCC 33209 / DSM 20767 / JCM 11484 / NBRC 15589 / NCIMB 2235</strain>
    </source>
</reference>
<dbReference type="eggNOG" id="COG2814">
    <property type="taxonomic scope" value="Bacteria"/>
</dbReference>
<feature type="transmembrane region" description="Helical" evidence="6">
    <location>
        <begin position="37"/>
        <end position="56"/>
    </location>
</feature>
<evidence type="ECO:0000313" key="8">
    <source>
        <dbReference type="Proteomes" id="UP000002007"/>
    </source>
</evidence>
<evidence type="ECO:0000256" key="1">
    <source>
        <dbReference type="ARBA" id="ARBA00004651"/>
    </source>
</evidence>
<gene>
    <name evidence="7" type="ordered locus">RSal33209_1171</name>
</gene>
<organism evidence="7 8">
    <name type="scientific">Renibacterium salmoninarum (strain ATCC 33209 / DSM 20767 / JCM 11484 / NBRC 15589 / NCIMB 2235)</name>
    <dbReference type="NCBI Taxonomy" id="288705"/>
    <lineage>
        <taxon>Bacteria</taxon>
        <taxon>Bacillati</taxon>
        <taxon>Actinomycetota</taxon>
        <taxon>Actinomycetes</taxon>
        <taxon>Micrococcales</taxon>
        <taxon>Micrococcaceae</taxon>
        <taxon>Renibacterium</taxon>
    </lineage>
</organism>
<dbReference type="InterPro" id="IPR036259">
    <property type="entry name" value="MFS_trans_sf"/>
</dbReference>
<keyword evidence="8" id="KW-1185">Reference proteome</keyword>
<dbReference type="KEGG" id="rsa:RSal33209_1171"/>
<dbReference type="PANTHER" id="PTHR23513:SF6">
    <property type="entry name" value="MAJOR FACILITATOR SUPERFAMILY ASSOCIATED DOMAIN-CONTAINING PROTEIN"/>
    <property type="match status" value="1"/>
</dbReference>
<comment type="subcellular location">
    <subcellularLocation>
        <location evidence="1">Cell membrane</location>
        <topology evidence="1">Multi-pass membrane protein</topology>
    </subcellularLocation>
</comment>
<evidence type="ECO:0000313" key="7">
    <source>
        <dbReference type="EMBL" id="ABY22909.1"/>
    </source>
</evidence>
<dbReference type="Gene3D" id="1.20.1250.20">
    <property type="entry name" value="MFS general substrate transporter like domains"/>
    <property type="match status" value="1"/>
</dbReference>
<keyword evidence="4 6" id="KW-1133">Transmembrane helix</keyword>
<evidence type="ECO:0000256" key="6">
    <source>
        <dbReference type="SAM" id="Phobius"/>
    </source>
</evidence>
<protein>
    <submittedName>
        <fullName evidence="7">Spectinomycin-efflux protein</fullName>
    </submittedName>
</protein>
<name>A9WPA4_RENSM</name>
<dbReference type="PANTHER" id="PTHR23513">
    <property type="entry name" value="INTEGRAL MEMBRANE EFFLUX PROTEIN-RELATED"/>
    <property type="match status" value="1"/>
</dbReference>
<dbReference type="Proteomes" id="UP000002007">
    <property type="component" value="Chromosome"/>
</dbReference>
<dbReference type="EMBL" id="CP000910">
    <property type="protein sequence ID" value="ABY22909.1"/>
    <property type="molecule type" value="Genomic_DNA"/>
</dbReference>
<accession>A9WPA4</accession>
<dbReference type="SUPFAM" id="SSF103473">
    <property type="entry name" value="MFS general substrate transporter"/>
    <property type="match status" value="1"/>
</dbReference>
<dbReference type="GO" id="GO:0022857">
    <property type="term" value="F:transmembrane transporter activity"/>
    <property type="evidence" value="ECO:0007669"/>
    <property type="project" value="InterPro"/>
</dbReference>
<evidence type="ECO:0000256" key="3">
    <source>
        <dbReference type="ARBA" id="ARBA00022692"/>
    </source>
</evidence>
<evidence type="ECO:0000256" key="5">
    <source>
        <dbReference type="ARBA" id="ARBA00023136"/>
    </source>
</evidence>
<keyword evidence="2" id="KW-1003">Cell membrane</keyword>
<dbReference type="HOGENOM" id="CLU_1647466_0_0_11"/>
<dbReference type="STRING" id="288705.RSal33209_1171"/>
<evidence type="ECO:0000256" key="4">
    <source>
        <dbReference type="ARBA" id="ARBA00022989"/>
    </source>
</evidence>
<dbReference type="AlphaFoldDB" id="A9WPA4"/>
<dbReference type="GO" id="GO:0005886">
    <property type="term" value="C:plasma membrane"/>
    <property type="evidence" value="ECO:0007669"/>
    <property type="project" value="UniProtKB-SubCell"/>
</dbReference>
<feature type="transmembrane region" description="Helical" evidence="6">
    <location>
        <begin position="62"/>
        <end position="81"/>
    </location>
</feature>
<feature type="transmembrane region" description="Helical" evidence="6">
    <location>
        <begin position="118"/>
        <end position="138"/>
    </location>
</feature>
<dbReference type="Pfam" id="PF07690">
    <property type="entry name" value="MFS_1"/>
    <property type="match status" value="1"/>
</dbReference>
<evidence type="ECO:0000256" key="2">
    <source>
        <dbReference type="ARBA" id="ARBA00022475"/>
    </source>
</evidence>
<proteinExistence type="predicted"/>
<sequence length="162" mass="17427">MIDLKQSLQNTGMVNTMSLLRSSNFLKFWSGQTISQLGSQLGLLAMPVLAVGLLHVSEFEVGVLAAAGTIAFLVVGLPAGAWVDRWVKRRVMIAADLVRVAGMLAVPVLWWTGTLHVWHLYLIAAVVGVATVFFDVSYQSIVPLLVHGEQVADANSKLEGTA</sequence>
<feature type="transmembrane region" description="Helical" evidence="6">
    <location>
        <begin position="93"/>
        <end position="112"/>
    </location>
</feature>
<dbReference type="InterPro" id="IPR011701">
    <property type="entry name" value="MFS"/>
</dbReference>